<sequence>MKRKSKKLWVIVGAVLGVIGITLGITFGTMAALGAKQPADYRENLPLRFIAHRGLSSQYAENTEAAFLAAAKSPFFYGIETDVYFTTDDVAVCAHDDNAFQDDSVRITGSIYAEIENLPLKESSYGFSGSEICTFATYLSICRQYDKVAVIELKQPSIDSEQIKTLIKLAKYYCNDRFVLISFSLQQVKMAEQTDASVVTQHLSGNPSTGRMSLLQGYNVSLSKGAVNAALIRSAHRKGREVGVWTVNTIEEVGRLAALGVDYVTTDYDFSGVRNV</sequence>
<reference evidence="2" key="2">
    <citation type="journal article" date="2021" name="PeerJ">
        <title>Extensive microbial diversity within the chicken gut microbiome revealed by metagenomics and culture.</title>
        <authorList>
            <person name="Gilroy R."/>
            <person name="Ravi A."/>
            <person name="Getino M."/>
            <person name="Pursley I."/>
            <person name="Horton D.L."/>
            <person name="Alikhan N.F."/>
            <person name="Baker D."/>
            <person name="Gharbi K."/>
            <person name="Hall N."/>
            <person name="Watson M."/>
            <person name="Adriaenssens E.M."/>
            <person name="Foster-Nyarko E."/>
            <person name="Jarju S."/>
            <person name="Secka A."/>
            <person name="Antonio M."/>
            <person name="Oren A."/>
            <person name="Chaudhuri R.R."/>
            <person name="La Ragione R."/>
            <person name="Hildebrand F."/>
            <person name="Pallen M.J."/>
        </authorList>
    </citation>
    <scope>NUCLEOTIDE SEQUENCE</scope>
    <source>
        <strain evidence="2">23406</strain>
    </source>
</reference>
<name>A0A9D1SY07_9FIRM</name>
<dbReference type="PANTHER" id="PTHR46211">
    <property type="entry name" value="GLYCEROPHOSPHORYL DIESTER PHOSPHODIESTERASE"/>
    <property type="match status" value="1"/>
</dbReference>
<reference evidence="2" key="1">
    <citation type="submission" date="2020-10" db="EMBL/GenBank/DDBJ databases">
        <authorList>
            <person name="Gilroy R."/>
        </authorList>
    </citation>
    <scope>NUCLEOTIDE SEQUENCE</scope>
    <source>
        <strain evidence="2">23406</strain>
    </source>
</reference>
<evidence type="ECO:0000313" key="2">
    <source>
        <dbReference type="EMBL" id="HIV00417.1"/>
    </source>
</evidence>
<evidence type="ECO:0000259" key="1">
    <source>
        <dbReference type="PROSITE" id="PS51704"/>
    </source>
</evidence>
<dbReference type="PANTHER" id="PTHR46211:SF1">
    <property type="entry name" value="GLYCEROPHOSPHODIESTER PHOSPHODIESTERASE, CYTOPLASMIC"/>
    <property type="match status" value="1"/>
</dbReference>
<dbReference type="InterPro" id="IPR030395">
    <property type="entry name" value="GP_PDE_dom"/>
</dbReference>
<evidence type="ECO:0000313" key="3">
    <source>
        <dbReference type="Proteomes" id="UP000886891"/>
    </source>
</evidence>
<dbReference type="GO" id="GO:0006629">
    <property type="term" value="P:lipid metabolic process"/>
    <property type="evidence" value="ECO:0007669"/>
    <property type="project" value="InterPro"/>
</dbReference>
<dbReference type="SUPFAM" id="SSF51695">
    <property type="entry name" value="PLC-like phosphodiesterases"/>
    <property type="match status" value="1"/>
</dbReference>
<feature type="domain" description="GP-PDE" evidence="1">
    <location>
        <begin position="47"/>
        <end position="276"/>
    </location>
</feature>
<comment type="caution">
    <text evidence="2">The sequence shown here is derived from an EMBL/GenBank/DDBJ whole genome shotgun (WGS) entry which is preliminary data.</text>
</comment>
<dbReference type="EMBL" id="DVOH01000037">
    <property type="protein sequence ID" value="HIV00417.1"/>
    <property type="molecule type" value="Genomic_DNA"/>
</dbReference>
<dbReference type="InterPro" id="IPR017946">
    <property type="entry name" value="PLC-like_Pdiesterase_TIM-brl"/>
</dbReference>
<gene>
    <name evidence="2" type="ORF">IAB14_04830</name>
</gene>
<dbReference type="GO" id="GO:0008081">
    <property type="term" value="F:phosphoric diester hydrolase activity"/>
    <property type="evidence" value="ECO:0007669"/>
    <property type="project" value="InterPro"/>
</dbReference>
<dbReference type="Gene3D" id="3.20.20.190">
    <property type="entry name" value="Phosphatidylinositol (PI) phosphodiesterase"/>
    <property type="match status" value="1"/>
</dbReference>
<accession>A0A9D1SY07</accession>
<dbReference type="AlphaFoldDB" id="A0A9D1SY07"/>
<organism evidence="2 3">
    <name type="scientific">Candidatus Stercoripulliclostridium merdipullorum</name>
    <dbReference type="NCBI Taxonomy" id="2840952"/>
    <lineage>
        <taxon>Bacteria</taxon>
        <taxon>Bacillati</taxon>
        <taxon>Bacillota</taxon>
        <taxon>Clostridia</taxon>
        <taxon>Eubacteriales</taxon>
        <taxon>Candidatus Stercoripulliclostridium</taxon>
    </lineage>
</organism>
<dbReference type="PROSITE" id="PS51704">
    <property type="entry name" value="GP_PDE"/>
    <property type="match status" value="1"/>
</dbReference>
<dbReference type="Proteomes" id="UP000886891">
    <property type="component" value="Unassembled WGS sequence"/>
</dbReference>
<dbReference type="Pfam" id="PF03009">
    <property type="entry name" value="GDPD"/>
    <property type="match status" value="1"/>
</dbReference>
<proteinExistence type="predicted"/>
<protein>
    <recommendedName>
        <fullName evidence="1">GP-PDE domain-containing protein</fullName>
    </recommendedName>
</protein>